<dbReference type="AlphaFoldDB" id="A0A0C1NGF4"/>
<proteinExistence type="predicted"/>
<dbReference type="SUPFAM" id="SSF55729">
    <property type="entry name" value="Acyl-CoA N-acyltransferases (Nat)"/>
    <property type="match status" value="1"/>
</dbReference>
<dbReference type="Pfam" id="PF13527">
    <property type="entry name" value="Acetyltransf_9"/>
    <property type="match status" value="1"/>
</dbReference>
<dbReference type="SUPFAM" id="SSF55718">
    <property type="entry name" value="SCP-like"/>
    <property type="match status" value="1"/>
</dbReference>
<dbReference type="PANTHER" id="PTHR37817:SF1">
    <property type="entry name" value="N-ACETYLTRANSFERASE EIS"/>
    <property type="match status" value="1"/>
</dbReference>
<dbReference type="PROSITE" id="PS51186">
    <property type="entry name" value="GNAT"/>
    <property type="match status" value="1"/>
</dbReference>
<reference evidence="2" key="2">
    <citation type="submission" date="2019-11" db="EMBL/GenBank/DDBJ databases">
        <title>Improved Assembly of Tolypothrix boutellei genome.</title>
        <authorList>
            <person name="Sarangi A.N."/>
            <person name="Mukherjee M."/>
            <person name="Ghosh S."/>
            <person name="Singh D."/>
            <person name="Das A."/>
            <person name="Kant S."/>
            <person name="Prusty A."/>
            <person name="Tripathy S."/>
        </authorList>
    </citation>
    <scope>NUCLEOTIDE SEQUENCE</scope>
    <source>
        <strain evidence="2">VB521301</strain>
    </source>
</reference>
<dbReference type="STRING" id="1479485.DA73_0209765"/>
<dbReference type="InterPro" id="IPR051554">
    <property type="entry name" value="Acetyltransferase_Eis"/>
</dbReference>
<comment type="caution">
    <text evidence="3">The sequence shown here is derived from an EMBL/GenBank/DDBJ whole genome shotgun (WGS) entry which is preliminary data.</text>
</comment>
<evidence type="ECO:0000313" key="3">
    <source>
        <dbReference type="EMBL" id="KIE11926.1"/>
    </source>
</evidence>
<dbReference type="Proteomes" id="UP000029738">
    <property type="component" value="Unassembled WGS sequence"/>
</dbReference>
<dbReference type="Pfam" id="PF13530">
    <property type="entry name" value="SCP2_2"/>
    <property type="match status" value="1"/>
</dbReference>
<dbReference type="InterPro" id="IPR016181">
    <property type="entry name" value="Acyl_CoA_acyltransferase"/>
</dbReference>
<dbReference type="EMBL" id="JHEG04000001">
    <property type="protein sequence ID" value="KAF3884149.1"/>
    <property type="molecule type" value="Genomic_DNA"/>
</dbReference>
<dbReference type="Pfam" id="PF17668">
    <property type="entry name" value="Acetyltransf_17"/>
    <property type="match status" value="1"/>
</dbReference>
<accession>A0A0C1NGF4</accession>
<name>A0A0C1NGF4_9CYAN</name>
<dbReference type="PANTHER" id="PTHR37817">
    <property type="entry name" value="N-ACETYLTRANSFERASE EIS"/>
    <property type="match status" value="1"/>
</dbReference>
<dbReference type="OrthoDB" id="3498897at2"/>
<dbReference type="EMBL" id="JHEG02000037">
    <property type="protein sequence ID" value="KIE11926.1"/>
    <property type="molecule type" value="Genomic_DNA"/>
</dbReference>
<dbReference type="GO" id="GO:0030649">
    <property type="term" value="P:aminoglycoside antibiotic catabolic process"/>
    <property type="evidence" value="ECO:0007669"/>
    <property type="project" value="TreeGrafter"/>
</dbReference>
<dbReference type="Gene3D" id="3.40.630.30">
    <property type="match status" value="2"/>
</dbReference>
<evidence type="ECO:0000313" key="4">
    <source>
        <dbReference type="Proteomes" id="UP000029738"/>
    </source>
</evidence>
<keyword evidence="4" id="KW-1185">Reference proteome</keyword>
<dbReference type="InterPro" id="IPR041380">
    <property type="entry name" value="Acetyltransf_17"/>
</dbReference>
<dbReference type="RefSeq" id="WP_038077574.1">
    <property type="nucleotide sequence ID" value="NZ_JHEG04000001.1"/>
</dbReference>
<dbReference type="InterPro" id="IPR036527">
    <property type="entry name" value="SCP2_sterol-bd_dom_sf"/>
</dbReference>
<evidence type="ECO:0000313" key="2">
    <source>
        <dbReference type="EMBL" id="KAF3884149.1"/>
    </source>
</evidence>
<reference evidence="3" key="1">
    <citation type="journal article" date="2015" name="Genome Announc.">
        <title>Draft Genome Sequence of Tolypothrix boutellei Strain VB521301.</title>
        <authorList>
            <person name="Chandrababunaidu M.M."/>
            <person name="Singh D."/>
            <person name="Sen D."/>
            <person name="Bhan S."/>
            <person name="Das S."/>
            <person name="Gupta A."/>
            <person name="Adhikary S.P."/>
            <person name="Tripathy S."/>
        </authorList>
    </citation>
    <scope>NUCLEOTIDE SEQUENCE</scope>
    <source>
        <strain evidence="3">VB521301</strain>
    </source>
</reference>
<feature type="domain" description="N-acetyltransferase" evidence="1">
    <location>
        <begin position="5"/>
        <end position="143"/>
    </location>
</feature>
<keyword evidence="3" id="KW-0808">Transferase</keyword>
<dbReference type="InterPro" id="IPR000182">
    <property type="entry name" value="GNAT_dom"/>
</dbReference>
<evidence type="ECO:0000259" key="1">
    <source>
        <dbReference type="PROSITE" id="PS51186"/>
    </source>
</evidence>
<dbReference type="Gene3D" id="3.30.1050.10">
    <property type="entry name" value="SCP2 sterol-binding domain"/>
    <property type="match status" value="1"/>
</dbReference>
<protein>
    <submittedName>
        <fullName evidence="2 3">Acetyltransferase</fullName>
    </submittedName>
</protein>
<organism evidence="3">
    <name type="scientific">Tolypothrix bouteillei VB521301</name>
    <dbReference type="NCBI Taxonomy" id="1479485"/>
    <lineage>
        <taxon>Bacteria</taxon>
        <taxon>Bacillati</taxon>
        <taxon>Cyanobacteriota</taxon>
        <taxon>Cyanophyceae</taxon>
        <taxon>Nostocales</taxon>
        <taxon>Tolypothrichaceae</taxon>
        <taxon>Tolypothrix</taxon>
    </lineage>
</organism>
<gene>
    <name evidence="3" type="ORF">DA73_0209765</name>
    <name evidence="2" type="ORF">DA73_0400000525</name>
</gene>
<dbReference type="InterPro" id="IPR025559">
    <property type="entry name" value="Eis_dom"/>
</dbReference>
<dbReference type="GO" id="GO:0034069">
    <property type="term" value="F:aminoglycoside N-acetyltransferase activity"/>
    <property type="evidence" value="ECO:0007669"/>
    <property type="project" value="TreeGrafter"/>
</dbReference>
<sequence length="390" mass="43920">MTAKFEYSQVGQEDAQKLENIIAQCFISLREDIDFYFNCIGLENFRLIRRDLQIAGGLATIPMSQWWGNSRVPMVGLAAVGIAPEHRGDGSAIALLEHTLKECQTNGVPISCLYPATQRLYRKAGYEQGGFFCSWEILTQSIQIKEQPLPLLEVSPEEKAFYNLYQQKAQFNNGYLDRHQAIWKQIIKPDNNETVYAYLIGTVEQPQGYIIFSQHQDRDSSFIRIRDWVVLTPVAGQTVWSFLANHRSQIQSVCWKGSAIDSLTLLLPEQTARQKATSRWMLRIVDVAKALEKRGYFSTTQAELHLEIKDNLLPENNGKFILSVANGRGEVRSGGKGEMKLDIRGLAPLYTGLYAPYQLQLAGYLDATETALLTATQIFAGASPSMSDFF</sequence>